<evidence type="ECO:0000313" key="1">
    <source>
        <dbReference type="EMBL" id="GFU30035.1"/>
    </source>
</evidence>
<proteinExistence type="predicted"/>
<protein>
    <submittedName>
        <fullName evidence="1">Uncharacterized protein</fullName>
    </submittedName>
</protein>
<name>A0A8X6QKK8_NEPPI</name>
<evidence type="ECO:0000313" key="2">
    <source>
        <dbReference type="Proteomes" id="UP000887013"/>
    </source>
</evidence>
<keyword evidence="2" id="KW-1185">Reference proteome</keyword>
<dbReference type="Proteomes" id="UP000887013">
    <property type="component" value="Unassembled WGS sequence"/>
</dbReference>
<gene>
    <name evidence="1" type="ORF">NPIL_16571</name>
</gene>
<reference evidence="1" key="1">
    <citation type="submission" date="2020-08" db="EMBL/GenBank/DDBJ databases">
        <title>Multicomponent nature underlies the extraordinary mechanical properties of spider dragline silk.</title>
        <authorList>
            <person name="Kono N."/>
            <person name="Nakamura H."/>
            <person name="Mori M."/>
            <person name="Yoshida Y."/>
            <person name="Ohtoshi R."/>
            <person name="Malay A.D."/>
            <person name="Moran D.A.P."/>
            <person name="Tomita M."/>
            <person name="Numata K."/>
            <person name="Arakawa K."/>
        </authorList>
    </citation>
    <scope>NUCLEOTIDE SEQUENCE</scope>
</reference>
<sequence length="160" mass="18071">MLSSDILSQKTERLLFHDGCHERKFGEKTSKPSVGFQNAFHIFAPSARRENNMSIICFPQKPIEDDKYFETESEHSSRLSTINSFSPATPSIGTNNVDNAIRCRTSQTIFCQNGLPTASNPPRLNHLAKEEEASCFLFPPNQQHQLRQILTSTSSLSKKR</sequence>
<organism evidence="1 2">
    <name type="scientific">Nephila pilipes</name>
    <name type="common">Giant wood spider</name>
    <name type="synonym">Nephila maculata</name>
    <dbReference type="NCBI Taxonomy" id="299642"/>
    <lineage>
        <taxon>Eukaryota</taxon>
        <taxon>Metazoa</taxon>
        <taxon>Ecdysozoa</taxon>
        <taxon>Arthropoda</taxon>
        <taxon>Chelicerata</taxon>
        <taxon>Arachnida</taxon>
        <taxon>Araneae</taxon>
        <taxon>Araneomorphae</taxon>
        <taxon>Entelegynae</taxon>
        <taxon>Araneoidea</taxon>
        <taxon>Nephilidae</taxon>
        <taxon>Nephila</taxon>
    </lineage>
</organism>
<dbReference type="EMBL" id="BMAW01082613">
    <property type="protein sequence ID" value="GFU30035.1"/>
    <property type="molecule type" value="Genomic_DNA"/>
</dbReference>
<comment type="caution">
    <text evidence="1">The sequence shown here is derived from an EMBL/GenBank/DDBJ whole genome shotgun (WGS) entry which is preliminary data.</text>
</comment>
<accession>A0A8X6QKK8</accession>
<dbReference type="AlphaFoldDB" id="A0A8X6QKK8"/>